<feature type="compositionally biased region" description="Polar residues" evidence="1">
    <location>
        <begin position="95"/>
        <end position="104"/>
    </location>
</feature>
<name>A0A8X6MMF4_9ARAC</name>
<protein>
    <submittedName>
        <fullName evidence="2">Uncharacterized protein</fullName>
    </submittedName>
</protein>
<evidence type="ECO:0000313" key="3">
    <source>
        <dbReference type="Proteomes" id="UP000886998"/>
    </source>
</evidence>
<evidence type="ECO:0000313" key="2">
    <source>
        <dbReference type="EMBL" id="GFS66897.1"/>
    </source>
</evidence>
<reference evidence="2" key="1">
    <citation type="submission" date="2020-08" db="EMBL/GenBank/DDBJ databases">
        <title>Multicomponent nature underlies the extraordinary mechanical properties of spider dragline silk.</title>
        <authorList>
            <person name="Kono N."/>
            <person name="Nakamura H."/>
            <person name="Mori M."/>
            <person name="Yoshida Y."/>
            <person name="Ohtoshi R."/>
            <person name="Malay A.D."/>
            <person name="Moran D.A.P."/>
            <person name="Tomita M."/>
            <person name="Numata K."/>
            <person name="Arakawa K."/>
        </authorList>
    </citation>
    <scope>NUCLEOTIDE SEQUENCE</scope>
</reference>
<evidence type="ECO:0000256" key="1">
    <source>
        <dbReference type="SAM" id="MobiDB-lite"/>
    </source>
</evidence>
<feature type="region of interest" description="Disordered" evidence="1">
    <location>
        <begin position="85"/>
        <end position="104"/>
    </location>
</feature>
<accession>A0A8X6MMF4</accession>
<sequence length="156" mass="17534">MKGYVQNNDQEIHIPQEITQQEEKLQMCSEKADSKLTENHEDAELKTPTDGQMKSDISTDENGIVPNTDFQVEEKKLTDTFNSISSSLSNTSNIEMESNSSPVSMANNSNSEIGYYNEAFSFTDNPTNASLDNGTQENVNDTVVYSLRKKNIFFKK</sequence>
<organism evidence="2 3">
    <name type="scientific">Trichonephila inaurata madagascariensis</name>
    <dbReference type="NCBI Taxonomy" id="2747483"/>
    <lineage>
        <taxon>Eukaryota</taxon>
        <taxon>Metazoa</taxon>
        <taxon>Ecdysozoa</taxon>
        <taxon>Arthropoda</taxon>
        <taxon>Chelicerata</taxon>
        <taxon>Arachnida</taxon>
        <taxon>Araneae</taxon>
        <taxon>Araneomorphae</taxon>
        <taxon>Entelegynae</taxon>
        <taxon>Araneoidea</taxon>
        <taxon>Nephilidae</taxon>
        <taxon>Trichonephila</taxon>
        <taxon>Trichonephila inaurata</taxon>
    </lineage>
</organism>
<feature type="region of interest" description="Disordered" evidence="1">
    <location>
        <begin position="1"/>
        <end position="66"/>
    </location>
</feature>
<comment type="caution">
    <text evidence="2">The sequence shown here is derived from an EMBL/GenBank/DDBJ whole genome shotgun (WGS) entry which is preliminary data.</text>
</comment>
<feature type="compositionally biased region" description="Low complexity" evidence="1">
    <location>
        <begin position="85"/>
        <end position="94"/>
    </location>
</feature>
<dbReference type="AlphaFoldDB" id="A0A8X6MMF4"/>
<gene>
    <name evidence="2" type="ORF">TNIN_59621</name>
</gene>
<dbReference type="Proteomes" id="UP000886998">
    <property type="component" value="Unassembled WGS sequence"/>
</dbReference>
<proteinExistence type="predicted"/>
<keyword evidence="3" id="KW-1185">Reference proteome</keyword>
<feature type="compositionally biased region" description="Basic and acidic residues" evidence="1">
    <location>
        <begin position="21"/>
        <end position="47"/>
    </location>
</feature>
<dbReference type="EMBL" id="BMAV01028263">
    <property type="protein sequence ID" value="GFS66897.1"/>
    <property type="molecule type" value="Genomic_DNA"/>
</dbReference>